<protein>
    <submittedName>
        <fullName evidence="2">Uncharacterized protein</fullName>
    </submittedName>
</protein>
<feature type="compositionally biased region" description="Basic and acidic residues" evidence="1">
    <location>
        <begin position="26"/>
        <end position="39"/>
    </location>
</feature>
<dbReference type="AlphaFoldDB" id="A0AAD4SUQ3"/>
<feature type="region of interest" description="Disordered" evidence="1">
    <location>
        <begin position="1"/>
        <end position="83"/>
    </location>
</feature>
<dbReference type="EMBL" id="JAJJMB010008783">
    <property type="protein sequence ID" value="KAI3920919.1"/>
    <property type="molecule type" value="Genomic_DNA"/>
</dbReference>
<gene>
    <name evidence="2" type="ORF">MKW98_015907</name>
</gene>
<dbReference type="Proteomes" id="UP001202328">
    <property type="component" value="Unassembled WGS sequence"/>
</dbReference>
<feature type="compositionally biased region" description="Basic and acidic residues" evidence="1">
    <location>
        <begin position="268"/>
        <end position="280"/>
    </location>
</feature>
<keyword evidence="3" id="KW-1185">Reference proteome</keyword>
<comment type="caution">
    <text evidence="2">The sequence shown here is derived from an EMBL/GenBank/DDBJ whole genome shotgun (WGS) entry which is preliminary data.</text>
</comment>
<proteinExistence type="predicted"/>
<feature type="region of interest" description="Disordered" evidence="1">
    <location>
        <begin position="255"/>
        <end position="280"/>
    </location>
</feature>
<feature type="compositionally biased region" description="Polar residues" evidence="1">
    <location>
        <begin position="256"/>
        <end position="267"/>
    </location>
</feature>
<name>A0AAD4SUQ3_9MAGN</name>
<organism evidence="2 3">
    <name type="scientific">Papaver atlanticum</name>
    <dbReference type="NCBI Taxonomy" id="357466"/>
    <lineage>
        <taxon>Eukaryota</taxon>
        <taxon>Viridiplantae</taxon>
        <taxon>Streptophyta</taxon>
        <taxon>Embryophyta</taxon>
        <taxon>Tracheophyta</taxon>
        <taxon>Spermatophyta</taxon>
        <taxon>Magnoliopsida</taxon>
        <taxon>Ranunculales</taxon>
        <taxon>Papaveraceae</taxon>
        <taxon>Papaveroideae</taxon>
        <taxon>Papaver</taxon>
    </lineage>
</organism>
<sequence length="280" mass="30469">MGEGKEVSSARNGKDSSLDGGITDSSRGDNGENDKESRFNVRNKTMSSSSHVDQEDDHNGGDQELGFPTSNTNSNNGVGVTAEIGSGSKYQEKAKDGDNSGKQQLSFAVIGSSFCQYYDTSNQEKYQRDSVIINIEEITEAGGGKEGERHHYYASEDDELSNNGGTTSTRYSYPSGESLQLEPDRFSSAIGYLKDMVAAMKGISENLGTNRSLEETVKSQHATIHQMNIDLEARNSLEETIKSQNVRDLEARNALEETNQVSASHNSATEHRLGGRKSDC</sequence>
<accession>A0AAD4SUQ3</accession>
<evidence type="ECO:0000256" key="1">
    <source>
        <dbReference type="SAM" id="MobiDB-lite"/>
    </source>
</evidence>
<feature type="compositionally biased region" description="Basic and acidic residues" evidence="1">
    <location>
        <begin position="1"/>
        <end position="17"/>
    </location>
</feature>
<evidence type="ECO:0000313" key="3">
    <source>
        <dbReference type="Proteomes" id="UP001202328"/>
    </source>
</evidence>
<reference evidence="2" key="1">
    <citation type="submission" date="2022-04" db="EMBL/GenBank/DDBJ databases">
        <title>A functionally conserved STORR gene fusion in Papaver species that diverged 16.8 million years ago.</title>
        <authorList>
            <person name="Catania T."/>
        </authorList>
    </citation>
    <scope>NUCLEOTIDE SEQUENCE</scope>
    <source>
        <strain evidence="2">S-188037</strain>
    </source>
</reference>
<feature type="compositionally biased region" description="Polar residues" evidence="1">
    <location>
        <begin position="68"/>
        <end position="78"/>
    </location>
</feature>
<evidence type="ECO:0000313" key="2">
    <source>
        <dbReference type="EMBL" id="KAI3920919.1"/>
    </source>
</evidence>
<feature type="compositionally biased region" description="Polar residues" evidence="1">
    <location>
        <begin position="40"/>
        <end position="51"/>
    </location>
</feature>